<dbReference type="GO" id="GO:0009165">
    <property type="term" value="P:nucleotide biosynthetic process"/>
    <property type="evidence" value="ECO:0007669"/>
    <property type="project" value="UniProtKB-KW"/>
</dbReference>
<dbReference type="PANTHER" id="PTHR11086">
    <property type="entry name" value="DEOXYCYTIDYLATE DEAMINASE-RELATED"/>
    <property type="match status" value="1"/>
</dbReference>
<evidence type="ECO:0000313" key="10">
    <source>
        <dbReference type="EMBL" id="EEC71538.1"/>
    </source>
</evidence>
<evidence type="ECO:0000256" key="2">
    <source>
        <dbReference type="ARBA" id="ARBA00006576"/>
    </source>
</evidence>
<dbReference type="PROSITE" id="PS00903">
    <property type="entry name" value="CYT_DCMP_DEAMINASES_1"/>
    <property type="match status" value="1"/>
</dbReference>
<proteinExistence type="inferred from homology"/>
<dbReference type="HOGENOM" id="CLU_047993_1_0_1"/>
<dbReference type="EC" id="3.5.4.12" evidence="7"/>
<reference evidence="10 11" key="1">
    <citation type="journal article" date="2005" name="PLoS Biol.">
        <title>The genomes of Oryza sativa: a history of duplications.</title>
        <authorList>
            <person name="Yu J."/>
            <person name="Wang J."/>
            <person name="Lin W."/>
            <person name="Li S."/>
            <person name="Li H."/>
            <person name="Zhou J."/>
            <person name="Ni P."/>
            <person name="Dong W."/>
            <person name="Hu S."/>
            <person name="Zeng C."/>
            <person name="Zhang J."/>
            <person name="Zhang Y."/>
            <person name="Li R."/>
            <person name="Xu Z."/>
            <person name="Li S."/>
            <person name="Li X."/>
            <person name="Zheng H."/>
            <person name="Cong L."/>
            <person name="Lin L."/>
            <person name="Yin J."/>
            <person name="Geng J."/>
            <person name="Li G."/>
            <person name="Shi J."/>
            <person name="Liu J."/>
            <person name="Lv H."/>
            <person name="Li J."/>
            <person name="Wang J."/>
            <person name="Deng Y."/>
            <person name="Ran L."/>
            <person name="Shi X."/>
            <person name="Wang X."/>
            <person name="Wu Q."/>
            <person name="Li C."/>
            <person name="Ren X."/>
            <person name="Wang J."/>
            <person name="Wang X."/>
            <person name="Li D."/>
            <person name="Liu D."/>
            <person name="Zhang X."/>
            <person name="Ji Z."/>
            <person name="Zhao W."/>
            <person name="Sun Y."/>
            <person name="Zhang Z."/>
            <person name="Bao J."/>
            <person name="Han Y."/>
            <person name="Dong L."/>
            <person name="Ji J."/>
            <person name="Chen P."/>
            <person name="Wu S."/>
            <person name="Liu J."/>
            <person name="Xiao Y."/>
            <person name="Bu D."/>
            <person name="Tan J."/>
            <person name="Yang L."/>
            <person name="Ye C."/>
            <person name="Zhang J."/>
            <person name="Xu J."/>
            <person name="Zhou Y."/>
            <person name="Yu Y."/>
            <person name="Zhang B."/>
            <person name="Zhuang S."/>
            <person name="Wei H."/>
            <person name="Liu B."/>
            <person name="Lei M."/>
            <person name="Yu H."/>
            <person name="Li Y."/>
            <person name="Xu H."/>
            <person name="Wei S."/>
            <person name="He X."/>
            <person name="Fang L."/>
            <person name="Zhang Z."/>
            <person name="Zhang Y."/>
            <person name="Huang X."/>
            <person name="Su Z."/>
            <person name="Tong W."/>
            <person name="Li J."/>
            <person name="Tong Z."/>
            <person name="Li S."/>
            <person name="Ye J."/>
            <person name="Wang L."/>
            <person name="Fang L."/>
            <person name="Lei T."/>
            <person name="Chen C."/>
            <person name="Chen H."/>
            <person name="Xu Z."/>
            <person name="Li H."/>
            <person name="Huang H."/>
            <person name="Zhang F."/>
            <person name="Xu H."/>
            <person name="Li N."/>
            <person name="Zhao C."/>
            <person name="Li S."/>
            <person name="Dong L."/>
            <person name="Huang Y."/>
            <person name="Li L."/>
            <person name="Xi Y."/>
            <person name="Qi Q."/>
            <person name="Li W."/>
            <person name="Zhang B."/>
            <person name="Hu W."/>
            <person name="Zhang Y."/>
            <person name="Tian X."/>
            <person name="Jiao Y."/>
            <person name="Liang X."/>
            <person name="Jin J."/>
            <person name="Gao L."/>
            <person name="Zheng W."/>
            <person name="Hao B."/>
            <person name="Liu S."/>
            <person name="Wang W."/>
            <person name="Yuan L."/>
            <person name="Cao M."/>
            <person name="McDermott J."/>
            <person name="Samudrala R."/>
            <person name="Wang J."/>
            <person name="Wong G.K."/>
            <person name="Yang H."/>
        </authorList>
    </citation>
    <scope>NUCLEOTIDE SEQUENCE [LARGE SCALE GENOMIC DNA]</scope>
    <source>
        <strain evidence="11">cv. 93-11</strain>
    </source>
</reference>
<name>B8AA44_ORYSI</name>
<comment type="similarity">
    <text evidence="2">Belongs to the cytidine and deoxycytidylate deaminase family.</text>
</comment>
<dbReference type="EMBL" id="CM000126">
    <property type="protein sequence ID" value="EEC71538.1"/>
    <property type="molecule type" value="Genomic_DNA"/>
</dbReference>
<dbReference type="Gene3D" id="3.40.140.10">
    <property type="entry name" value="Cytidine Deaminase, domain 2"/>
    <property type="match status" value="1"/>
</dbReference>
<protein>
    <recommendedName>
        <fullName evidence="8">dCMP deaminase</fullName>
        <ecNumber evidence="7">3.5.4.12</ecNumber>
    </recommendedName>
    <alternativeName>
        <fullName evidence="8">dCMP deaminase</fullName>
    </alternativeName>
</protein>
<keyword evidence="6" id="KW-0862">Zinc</keyword>
<dbReference type="Proteomes" id="UP000007015">
    <property type="component" value="Chromosome 1"/>
</dbReference>
<dbReference type="InterPro" id="IPR035105">
    <property type="entry name" value="Deoxycytidylate_deaminase_dom"/>
</dbReference>
<dbReference type="InterPro" id="IPR016193">
    <property type="entry name" value="Cytidine_deaminase-like"/>
</dbReference>
<evidence type="ECO:0000256" key="3">
    <source>
        <dbReference type="ARBA" id="ARBA00022723"/>
    </source>
</evidence>
<dbReference type="OMA" id="WAKISRT"/>
<evidence type="ECO:0000256" key="8">
    <source>
        <dbReference type="ARBA" id="ARBA00041763"/>
    </source>
</evidence>
<dbReference type="InterPro" id="IPR015517">
    <property type="entry name" value="dCMP_deaminase-rel"/>
</dbReference>
<dbReference type="PANTHER" id="PTHR11086:SF18">
    <property type="entry name" value="DEOXYCYTIDYLATE DEAMINASE"/>
    <property type="match status" value="1"/>
</dbReference>
<dbReference type="GO" id="GO:0008270">
    <property type="term" value="F:zinc ion binding"/>
    <property type="evidence" value="ECO:0007669"/>
    <property type="project" value="InterPro"/>
</dbReference>
<dbReference type="STRING" id="39946.B8AA44"/>
<dbReference type="AlphaFoldDB" id="B8AA44"/>
<dbReference type="CDD" id="cd01286">
    <property type="entry name" value="deoxycytidylate_deaminase"/>
    <property type="match status" value="1"/>
</dbReference>
<dbReference type="GO" id="GO:0009507">
    <property type="term" value="C:chloroplast"/>
    <property type="evidence" value="ECO:0007669"/>
    <property type="project" value="EnsemblPlants"/>
</dbReference>
<evidence type="ECO:0000259" key="9">
    <source>
        <dbReference type="PROSITE" id="PS51747"/>
    </source>
</evidence>
<evidence type="ECO:0000313" key="11">
    <source>
        <dbReference type="Proteomes" id="UP000007015"/>
    </source>
</evidence>
<dbReference type="GO" id="GO:0004132">
    <property type="term" value="F:dCMP deaminase activity"/>
    <property type="evidence" value="ECO:0007669"/>
    <property type="project" value="UniProtKB-EC"/>
</dbReference>
<keyword evidence="5" id="KW-0378">Hydrolase</keyword>
<dbReference type="InterPro" id="IPR002125">
    <property type="entry name" value="CMP_dCMP_dom"/>
</dbReference>
<sequence length="272" mass="29670">MASARDLAVASISAAVGAAAAAAALRFLSSYGASSAKQRSPPTPCAEHLAVNGCAAERPPVQSPFDPAKREGYISWDDYFMAIAFLSAKRSKDPNRQTIRHDFLSTFCQPYIPEWQILPLGLEPCLVSQEGIILGIGYNGFPRGCSDNKLPWAKKSAKGDPLETKYPYVVHAEVNAILNTNHASAAGQKLYVTMFPCNECAKIIIQSGVSEVIYFVEKRIDNSDYVYVASHKLLSMAGVKVRKHQPQMSQIPIKFQEPRNGEPSMNAASIFS</sequence>
<gene>
    <name evidence="10" type="ORF">OsI_03859</name>
</gene>
<evidence type="ECO:0000256" key="5">
    <source>
        <dbReference type="ARBA" id="ARBA00022801"/>
    </source>
</evidence>
<dbReference type="PROSITE" id="PS51747">
    <property type="entry name" value="CYT_DCMP_DEAMINASES_2"/>
    <property type="match status" value="1"/>
</dbReference>
<dbReference type="Gramene" id="BGIOSGA000759-TA">
    <property type="protein sequence ID" value="BGIOSGA000759-PA"/>
    <property type="gene ID" value="BGIOSGA000759"/>
</dbReference>
<comment type="cofactor">
    <cofactor evidence="1">
        <name>Zn(2+)</name>
        <dbReference type="ChEBI" id="CHEBI:29105"/>
    </cofactor>
</comment>
<evidence type="ECO:0000256" key="1">
    <source>
        <dbReference type="ARBA" id="ARBA00001947"/>
    </source>
</evidence>
<evidence type="ECO:0000256" key="4">
    <source>
        <dbReference type="ARBA" id="ARBA00022727"/>
    </source>
</evidence>
<dbReference type="InterPro" id="IPR016192">
    <property type="entry name" value="APOBEC/CMP_deaminase_Zn-bd"/>
</dbReference>
<feature type="domain" description="CMP/dCMP-type deaminase" evidence="9">
    <location>
        <begin position="75"/>
        <end position="241"/>
    </location>
</feature>
<dbReference type="Pfam" id="PF00383">
    <property type="entry name" value="dCMP_cyt_deam_1"/>
    <property type="match status" value="1"/>
</dbReference>
<keyword evidence="3" id="KW-0479">Metal-binding</keyword>
<accession>B8AA44</accession>
<evidence type="ECO:0000256" key="6">
    <source>
        <dbReference type="ARBA" id="ARBA00022833"/>
    </source>
</evidence>
<keyword evidence="11" id="KW-1185">Reference proteome</keyword>
<evidence type="ECO:0000256" key="7">
    <source>
        <dbReference type="ARBA" id="ARBA00038938"/>
    </source>
</evidence>
<dbReference type="SUPFAM" id="SSF53927">
    <property type="entry name" value="Cytidine deaminase-like"/>
    <property type="match status" value="1"/>
</dbReference>
<organism evidence="10 11">
    <name type="scientific">Oryza sativa subsp. indica</name>
    <name type="common">Rice</name>
    <dbReference type="NCBI Taxonomy" id="39946"/>
    <lineage>
        <taxon>Eukaryota</taxon>
        <taxon>Viridiplantae</taxon>
        <taxon>Streptophyta</taxon>
        <taxon>Embryophyta</taxon>
        <taxon>Tracheophyta</taxon>
        <taxon>Spermatophyta</taxon>
        <taxon>Magnoliopsida</taxon>
        <taxon>Liliopsida</taxon>
        <taxon>Poales</taxon>
        <taxon>Poaceae</taxon>
        <taxon>BOP clade</taxon>
        <taxon>Oryzoideae</taxon>
        <taxon>Oryzeae</taxon>
        <taxon>Oryzinae</taxon>
        <taxon>Oryza</taxon>
        <taxon>Oryza sativa</taxon>
    </lineage>
</organism>
<keyword evidence="4" id="KW-0545">Nucleotide biosynthesis</keyword>
<dbReference type="GO" id="GO:0005739">
    <property type="term" value="C:mitochondrion"/>
    <property type="evidence" value="ECO:0007669"/>
    <property type="project" value="EnsemblPlants"/>
</dbReference>